<proteinExistence type="predicted"/>
<protein>
    <submittedName>
        <fullName evidence="2">Flp family type IVb pilin</fullName>
    </submittedName>
</protein>
<dbReference type="RefSeq" id="WP_323277197.1">
    <property type="nucleotide sequence ID" value="NZ_JAYGGQ010000001.1"/>
</dbReference>
<organism evidence="2 3">
    <name type="scientific">Sinomonas terricola</name>
    <dbReference type="NCBI Taxonomy" id="3110330"/>
    <lineage>
        <taxon>Bacteria</taxon>
        <taxon>Bacillati</taxon>
        <taxon>Actinomycetota</taxon>
        <taxon>Actinomycetes</taxon>
        <taxon>Micrococcales</taxon>
        <taxon>Micrococcaceae</taxon>
        <taxon>Sinomonas</taxon>
    </lineage>
</organism>
<dbReference type="Proteomes" id="UP001304769">
    <property type="component" value="Unassembled WGS sequence"/>
</dbReference>
<gene>
    <name evidence="2" type="ORF">SPF06_01735</name>
</gene>
<dbReference type="Pfam" id="PF04964">
    <property type="entry name" value="Flp_Fap"/>
    <property type="match status" value="1"/>
</dbReference>
<sequence>MIRSVIRRAWSGEKGATAVEYGIMVALIAVVIIVAVTLLGGNLQALFNNVAGQVPTTAP</sequence>
<dbReference type="EMBL" id="JAYGGQ010000001">
    <property type="protein sequence ID" value="MEA5453433.1"/>
    <property type="molecule type" value="Genomic_DNA"/>
</dbReference>
<keyword evidence="1" id="KW-0812">Transmembrane</keyword>
<keyword evidence="1" id="KW-0472">Membrane</keyword>
<keyword evidence="3" id="KW-1185">Reference proteome</keyword>
<reference evidence="2 3" key="1">
    <citation type="submission" date="2023-12" db="EMBL/GenBank/DDBJ databases">
        <title>Sinomonas terricola sp. nov, isolated from litchi orchard soil in Guangdong, PR China.</title>
        <authorList>
            <person name="Jiaxin W."/>
            <person name="Yang Z."/>
            <person name="Honghui Z."/>
        </authorList>
    </citation>
    <scope>NUCLEOTIDE SEQUENCE [LARGE SCALE GENOMIC DNA]</scope>
    <source>
        <strain evidence="2 3">JGH33</strain>
    </source>
</reference>
<accession>A0ABU5T193</accession>
<comment type="caution">
    <text evidence="2">The sequence shown here is derived from an EMBL/GenBank/DDBJ whole genome shotgun (WGS) entry which is preliminary data.</text>
</comment>
<feature type="transmembrane region" description="Helical" evidence="1">
    <location>
        <begin position="21"/>
        <end position="40"/>
    </location>
</feature>
<evidence type="ECO:0000313" key="2">
    <source>
        <dbReference type="EMBL" id="MEA5453433.1"/>
    </source>
</evidence>
<keyword evidence="1" id="KW-1133">Transmembrane helix</keyword>
<evidence type="ECO:0000256" key="1">
    <source>
        <dbReference type="SAM" id="Phobius"/>
    </source>
</evidence>
<name>A0ABU5T193_9MICC</name>
<dbReference type="InterPro" id="IPR007047">
    <property type="entry name" value="Flp_Fap"/>
</dbReference>
<evidence type="ECO:0000313" key="3">
    <source>
        <dbReference type="Proteomes" id="UP001304769"/>
    </source>
</evidence>